<proteinExistence type="inferred from homology"/>
<comment type="similarity">
    <text evidence="1">Belongs to the asp23 family.</text>
</comment>
<reference evidence="3" key="1">
    <citation type="journal article" date="2019" name="Int. J. Syst. Evol. Microbiol.">
        <title>The Global Catalogue of Microorganisms (GCM) 10K type strain sequencing project: providing services to taxonomists for standard genome sequencing and annotation.</title>
        <authorList>
            <consortium name="The Broad Institute Genomics Platform"/>
            <consortium name="The Broad Institute Genome Sequencing Center for Infectious Disease"/>
            <person name="Wu L."/>
            <person name="Ma J."/>
        </authorList>
    </citation>
    <scope>NUCLEOTIDE SEQUENCE [LARGE SCALE GENOMIC DNA]</scope>
    <source>
        <strain evidence="3">JCM 11896</strain>
    </source>
</reference>
<dbReference type="Pfam" id="PF03780">
    <property type="entry name" value="Asp23"/>
    <property type="match status" value="1"/>
</dbReference>
<comment type="caution">
    <text evidence="2">The sequence shown here is derived from an EMBL/GenBank/DDBJ whole genome shotgun (WGS) entry which is preliminary data.</text>
</comment>
<organism evidence="2 3">
    <name type="scientific">Pseudonocardia kongjuensis</name>
    <dbReference type="NCBI Taxonomy" id="102227"/>
    <lineage>
        <taxon>Bacteria</taxon>
        <taxon>Bacillati</taxon>
        <taxon>Actinomycetota</taxon>
        <taxon>Actinomycetes</taxon>
        <taxon>Pseudonocardiales</taxon>
        <taxon>Pseudonocardiaceae</taxon>
        <taxon>Pseudonocardia</taxon>
    </lineage>
</organism>
<dbReference type="EMBL" id="BAAAJK010000004">
    <property type="protein sequence ID" value="GAA1383025.1"/>
    <property type="molecule type" value="Genomic_DNA"/>
</dbReference>
<protein>
    <recommendedName>
        <fullName evidence="4">Asp23/Gls24 family envelope stress response protein</fullName>
    </recommendedName>
</protein>
<dbReference type="Proteomes" id="UP001501414">
    <property type="component" value="Unassembled WGS sequence"/>
</dbReference>
<dbReference type="RefSeq" id="WP_344019098.1">
    <property type="nucleotide sequence ID" value="NZ_BAAAJK010000004.1"/>
</dbReference>
<evidence type="ECO:0008006" key="4">
    <source>
        <dbReference type="Google" id="ProtNLM"/>
    </source>
</evidence>
<dbReference type="InterPro" id="IPR005531">
    <property type="entry name" value="Asp23"/>
</dbReference>
<accession>A0ABP4IA84</accession>
<name>A0ABP4IA84_9PSEU</name>
<evidence type="ECO:0000313" key="2">
    <source>
        <dbReference type="EMBL" id="GAA1383025.1"/>
    </source>
</evidence>
<gene>
    <name evidence="2" type="ORF">GCM10009613_11840</name>
</gene>
<evidence type="ECO:0000256" key="1">
    <source>
        <dbReference type="ARBA" id="ARBA00005721"/>
    </source>
</evidence>
<evidence type="ECO:0000313" key="3">
    <source>
        <dbReference type="Proteomes" id="UP001501414"/>
    </source>
</evidence>
<sequence length="124" mass="13535">MTELPEPDDRGSLDIDPAVLKKIVEYAADTAPATRHRARTVAGLGMGESGPSARITTRSAEEIDVRLRLTLVYPGPVRAAVAEVRERVAADLRRMTGRRLRGFTVEVDALQADRATGPETTRVR</sequence>
<keyword evidence="3" id="KW-1185">Reference proteome</keyword>